<evidence type="ECO:0000313" key="1">
    <source>
        <dbReference type="EMBL" id="KAH7144344.1"/>
    </source>
</evidence>
<reference evidence="1" key="1">
    <citation type="journal article" date="2021" name="Nat. Commun.">
        <title>Genetic determinants of endophytism in the Arabidopsis root mycobiome.</title>
        <authorList>
            <person name="Mesny F."/>
            <person name="Miyauchi S."/>
            <person name="Thiergart T."/>
            <person name="Pickel B."/>
            <person name="Atanasova L."/>
            <person name="Karlsson M."/>
            <person name="Huettel B."/>
            <person name="Barry K.W."/>
            <person name="Haridas S."/>
            <person name="Chen C."/>
            <person name="Bauer D."/>
            <person name="Andreopoulos W."/>
            <person name="Pangilinan J."/>
            <person name="LaButti K."/>
            <person name="Riley R."/>
            <person name="Lipzen A."/>
            <person name="Clum A."/>
            <person name="Drula E."/>
            <person name="Henrissat B."/>
            <person name="Kohler A."/>
            <person name="Grigoriev I.V."/>
            <person name="Martin F.M."/>
            <person name="Hacquard S."/>
        </authorList>
    </citation>
    <scope>NUCLEOTIDE SEQUENCE</scope>
    <source>
        <strain evidence="1">MPI-CAGE-AT-0021</strain>
    </source>
</reference>
<organism evidence="1 2">
    <name type="scientific">Dactylonectria estremocensis</name>
    <dbReference type="NCBI Taxonomy" id="1079267"/>
    <lineage>
        <taxon>Eukaryota</taxon>
        <taxon>Fungi</taxon>
        <taxon>Dikarya</taxon>
        <taxon>Ascomycota</taxon>
        <taxon>Pezizomycotina</taxon>
        <taxon>Sordariomycetes</taxon>
        <taxon>Hypocreomycetidae</taxon>
        <taxon>Hypocreales</taxon>
        <taxon>Nectriaceae</taxon>
        <taxon>Dactylonectria</taxon>
    </lineage>
</organism>
<gene>
    <name evidence="1" type="ORF">B0J13DRAFT_635427</name>
</gene>
<name>A0A9P9J565_9HYPO</name>
<sequence length="164" mass="19028">MVEDSVGTDVRREIKCFAQDTRRQSHEILQQLLLSPPTESLDSLLKRGEISGWATHDTGVYLLCNEFVRHIERVDGLQDTRYLSKPSGPLRTPFTCVWAYPTYSTKKQMFGHTMDKTNLYLAGQYAKIGPHPTVRTQDRFPVQESHNDKGVPWVMIYPKWRQME</sequence>
<dbReference type="EMBL" id="JAGMUU010000010">
    <property type="protein sequence ID" value="KAH7144344.1"/>
    <property type="molecule type" value="Genomic_DNA"/>
</dbReference>
<keyword evidence="2" id="KW-1185">Reference proteome</keyword>
<evidence type="ECO:0000313" key="2">
    <source>
        <dbReference type="Proteomes" id="UP000717696"/>
    </source>
</evidence>
<dbReference type="AlphaFoldDB" id="A0A9P9J565"/>
<dbReference type="OrthoDB" id="4696832at2759"/>
<comment type="caution">
    <text evidence="1">The sequence shown here is derived from an EMBL/GenBank/DDBJ whole genome shotgun (WGS) entry which is preliminary data.</text>
</comment>
<protein>
    <submittedName>
        <fullName evidence="1">Uncharacterized protein</fullName>
    </submittedName>
</protein>
<accession>A0A9P9J565</accession>
<proteinExistence type="predicted"/>
<dbReference type="Proteomes" id="UP000717696">
    <property type="component" value="Unassembled WGS sequence"/>
</dbReference>